<dbReference type="AlphaFoldDB" id="K3Z281"/>
<dbReference type="Gramene" id="KQL31654">
    <property type="protein sequence ID" value="KQL31654"/>
    <property type="gene ID" value="SETIT_020649mg"/>
</dbReference>
<evidence type="ECO:0000313" key="2">
    <source>
        <dbReference type="Proteomes" id="UP000004995"/>
    </source>
</evidence>
<reference evidence="1" key="2">
    <citation type="submission" date="2018-08" db="UniProtKB">
        <authorList>
            <consortium name="EnsemblPlants"/>
        </authorList>
    </citation>
    <scope>IDENTIFICATION</scope>
    <source>
        <strain evidence="1">Yugu1</strain>
    </source>
</reference>
<evidence type="ECO:0000313" key="1">
    <source>
        <dbReference type="EnsemblPlants" id="KQL31654"/>
    </source>
</evidence>
<sequence length="42" mass="5034">MMIAKRPCHLCCAIWVLSSFFFILHKMQLRKNQLISLYQSFS</sequence>
<reference evidence="2" key="1">
    <citation type="journal article" date="2012" name="Nat. Biotechnol.">
        <title>Reference genome sequence of the model plant Setaria.</title>
        <authorList>
            <person name="Bennetzen J.L."/>
            <person name="Schmutz J."/>
            <person name="Wang H."/>
            <person name="Percifield R."/>
            <person name="Hawkins J."/>
            <person name="Pontaroli A.C."/>
            <person name="Estep M."/>
            <person name="Feng L."/>
            <person name="Vaughn J.N."/>
            <person name="Grimwood J."/>
            <person name="Jenkins J."/>
            <person name="Barry K."/>
            <person name="Lindquist E."/>
            <person name="Hellsten U."/>
            <person name="Deshpande S."/>
            <person name="Wang X."/>
            <person name="Wu X."/>
            <person name="Mitros T."/>
            <person name="Triplett J."/>
            <person name="Yang X."/>
            <person name="Ye C.Y."/>
            <person name="Mauro-Herrera M."/>
            <person name="Wang L."/>
            <person name="Li P."/>
            <person name="Sharma M."/>
            <person name="Sharma R."/>
            <person name="Ronald P.C."/>
            <person name="Panaud O."/>
            <person name="Kellogg E.A."/>
            <person name="Brutnell T.P."/>
            <person name="Doust A.N."/>
            <person name="Tuskan G.A."/>
            <person name="Rokhsar D."/>
            <person name="Devos K.M."/>
        </authorList>
    </citation>
    <scope>NUCLEOTIDE SEQUENCE [LARGE SCALE GENOMIC DNA]</scope>
    <source>
        <strain evidence="2">cv. Yugu1</strain>
    </source>
</reference>
<dbReference type="HOGENOM" id="CLU_3261427_0_0_1"/>
<name>K3Z281_SETIT</name>
<dbReference type="EnsemblPlants" id="KQL31654">
    <property type="protein sequence ID" value="KQL31654"/>
    <property type="gene ID" value="SETIT_020649mg"/>
</dbReference>
<protein>
    <submittedName>
        <fullName evidence="1">Uncharacterized protein</fullName>
    </submittedName>
</protein>
<keyword evidence="2" id="KW-1185">Reference proteome</keyword>
<organism evidence="1 2">
    <name type="scientific">Setaria italica</name>
    <name type="common">Foxtail millet</name>
    <name type="synonym">Panicum italicum</name>
    <dbReference type="NCBI Taxonomy" id="4555"/>
    <lineage>
        <taxon>Eukaryota</taxon>
        <taxon>Viridiplantae</taxon>
        <taxon>Streptophyta</taxon>
        <taxon>Embryophyta</taxon>
        <taxon>Tracheophyta</taxon>
        <taxon>Spermatophyta</taxon>
        <taxon>Magnoliopsida</taxon>
        <taxon>Liliopsida</taxon>
        <taxon>Poales</taxon>
        <taxon>Poaceae</taxon>
        <taxon>PACMAD clade</taxon>
        <taxon>Panicoideae</taxon>
        <taxon>Panicodae</taxon>
        <taxon>Paniceae</taxon>
        <taxon>Cenchrinae</taxon>
        <taxon>Setaria</taxon>
    </lineage>
</organism>
<dbReference type="Proteomes" id="UP000004995">
    <property type="component" value="Unassembled WGS sequence"/>
</dbReference>
<dbReference type="EMBL" id="AGNK02000566">
    <property type="status" value="NOT_ANNOTATED_CDS"/>
    <property type="molecule type" value="Genomic_DNA"/>
</dbReference>
<proteinExistence type="predicted"/>
<accession>K3Z281</accession>
<dbReference type="InParanoid" id="K3Z281"/>